<evidence type="ECO:0000256" key="1">
    <source>
        <dbReference type="SAM" id="SignalP"/>
    </source>
</evidence>
<proteinExistence type="predicted"/>
<dbReference type="EMBL" id="BOQL01000011">
    <property type="protein sequence ID" value="GIM64400.1"/>
    <property type="molecule type" value="Genomic_DNA"/>
</dbReference>
<reference evidence="2" key="1">
    <citation type="submission" date="2021-03" db="EMBL/GenBank/DDBJ databases">
        <title>Whole genome shotgun sequence of Actinoplanes auranticolor NBRC 12245.</title>
        <authorList>
            <person name="Komaki H."/>
            <person name="Tamura T."/>
        </authorList>
    </citation>
    <scope>NUCLEOTIDE SEQUENCE</scope>
    <source>
        <strain evidence="2">NBRC 12245</strain>
    </source>
</reference>
<dbReference type="AlphaFoldDB" id="A0A919VPR1"/>
<accession>A0A919VPR1</accession>
<keyword evidence="3" id="KW-1185">Reference proteome</keyword>
<evidence type="ECO:0000313" key="3">
    <source>
        <dbReference type="Proteomes" id="UP000681340"/>
    </source>
</evidence>
<feature type="signal peptide" evidence="1">
    <location>
        <begin position="1"/>
        <end position="32"/>
    </location>
</feature>
<sequence>MEHSGAGRPTRLTACVAALTAPALLAAGPVAAAIPAAETVGVHGELLAEHFSSVTPGNRPNATRCTPW</sequence>
<feature type="chain" id="PRO_5037919986" evidence="1">
    <location>
        <begin position="33"/>
        <end position="68"/>
    </location>
</feature>
<dbReference type="Proteomes" id="UP000681340">
    <property type="component" value="Unassembled WGS sequence"/>
</dbReference>
<comment type="caution">
    <text evidence="2">The sequence shown here is derived from an EMBL/GenBank/DDBJ whole genome shotgun (WGS) entry which is preliminary data.</text>
</comment>
<evidence type="ECO:0000313" key="2">
    <source>
        <dbReference type="EMBL" id="GIM64400.1"/>
    </source>
</evidence>
<organism evidence="2 3">
    <name type="scientific">Actinoplanes auranticolor</name>
    <dbReference type="NCBI Taxonomy" id="47988"/>
    <lineage>
        <taxon>Bacteria</taxon>
        <taxon>Bacillati</taxon>
        <taxon>Actinomycetota</taxon>
        <taxon>Actinomycetes</taxon>
        <taxon>Micromonosporales</taxon>
        <taxon>Micromonosporaceae</taxon>
        <taxon>Actinoplanes</taxon>
    </lineage>
</organism>
<name>A0A919VPR1_9ACTN</name>
<gene>
    <name evidence="2" type="ORF">Aau02nite_10130</name>
</gene>
<keyword evidence="1" id="KW-0732">Signal</keyword>
<protein>
    <submittedName>
        <fullName evidence="2">Uncharacterized protein</fullName>
    </submittedName>
</protein>
<dbReference type="RefSeq" id="WP_212987135.1">
    <property type="nucleotide sequence ID" value="NZ_BAABEA010000051.1"/>
</dbReference>